<dbReference type="AlphaFoldDB" id="A0A2H0W4X5"/>
<comment type="caution">
    <text evidence="2">The sequence shown here is derived from an EMBL/GenBank/DDBJ whole genome shotgun (WGS) entry which is preliminary data.</text>
</comment>
<protein>
    <submittedName>
        <fullName evidence="2">Uncharacterized protein</fullName>
    </submittedName>
</protein>
<evidence type="ECO:0000256" key="1">
    <source>
        <dbReference type="SAM" id="Phobius"/>
    </source>
</evidence>
<reference evidence="3" key="1">
    <citation type="submission" date="2017-09" db="EMBL/GenBank/DDBJ databases">
        <title>Depth-based differentiation of microbial function through sediment-hosted aquifers and enrichment of novel symbionts in the deep terrestrial subsurface.</title>
        <authorList>
            <person name="Probst A.J."/>
            <person name="Ladd B."/>
            <person name="Jarett J.K."/>
            <person name="Geller-Mcgrath D.E."/>
            <person name="Sieber C.M.K."/>
            <person name="Emerson J.B."/>
            <person name="Anantharaman K."/>
            <person name="Thomas B.C."/>
            <person name="Malmstrom R."/>
            <person name="Stieglmeier M."/>
            <person name="Klingl A."/>
            <person name="Woyke T."/>
            <person name="Ryan C.M."/>
            <person name="Banfield J.F."/>
        </authorList>
    </citation>
    <scope>NUCLEOTIDE SEQUENCE [LARGE SCALE GENOMIC DNA]</scope>
</reference>
<accession>A0A2H0W4X5</accession>
<gene>
    <name evidence="2" type="ORF">COT81_00140</name>
</gene>
<keyword evidence="1" id="KW-1133">Transmembrane helix</keyword>
<dbReference type="Proteomes" id="UP000230935">
    <property type="component" value="Unassembled WGS sequence"/>
</dbReference>
<sequence>MLETSGDLLRVVIAFAILWIAIFTCWAIYYFAMILRNANIMLKSFNDKMALLDKILKLVHEKLESSAGHLGLIAESAMKLVGYMVEKNVGTKSKKKTTRQKK</sequence>
<keyword evidence="1" id="KW-0812">Transmembrane</keyword>
<feature type="transmembrane region" description="Helical" evidence="1">
    <location>
        <begin position="12"/>
        <end position="35"/>
    </location>
</feature>
<proteinExistence type="predicted"/>
<name>A0A2H0W4X5_9BACT</name>
<organism evidence="2 3">
    <name type="scientific">Candidatus Buchananbacteria bacterium CG10_big_fil_rev_8_21_14_0_10_42_9</name>
    <dbReference type="NCBI Taxonomy" id="1974526"/>
    <lineage>
        <taxon>Bacteria</taxon>
        <taxon>Candidatus Buchananiibacteriota</taxon>
    </lineage>
</organism>
<evidence type="ECO:0000313" key="3">
    <source>
        <dbReference type="Proteomes" id="UP000230935"/>
    </source>
</evidence>
<keyword evidence="1" id="KW-0472">Membrane</keyword>
<evidence type="ECO:0000313" key="2">
    <source>
        <dbReference type="EMBL" id="PIS05641.1"/>
    </source>
</evidence>
<dbReference type="EMBL" id="PEZZ01000001">
    <property type="protein sequence ID" value="PIS05641.1"/>
    <property type="molecule type" value="Genomic_DNA"/>
</dbReference>